<dbReference type="AlphaFoldDB" id="Q6BQQ2"/>
<dbReference type="InterPro" id="IPR051156">
    <property type="entry name" value="Mito/Outer_Membr_Metalloprot"/>
</dbReference>
<organism evidence="8 9">
    <name type="scientific">Debaryomyces hansenii (strain ATCC 36239 / CBS 767 / BCRC 21394 / JCM 1990 / NBRC 0083 / IGC 2968)</name>
    <name type="common">Yeast</name>
    <name type="synonym">Torulaspora hansenii</name>
    <dbReference type="NCBI Taxonomy" id="284592"/>
    <lineage>
        <taxon>Eukaryota</taxon>
        <taxon>Fungi</taxon>
        <taxon>Dikarya</taxon>
        <taxon>Ascomycota</taxon>
        <taxon>Saccharomycotina</taxon>
        <taxon>Pichiomycetes</taxon>
        <taxon>Debaryomycetaceae</taxon>
        <taxon>Debaryomyces</taxon>
    </lineage>
</organism>
<dbReference type="GO" id="GO:0031929">
    <property type="term" value="P:TOR signaling"/>
    <property type="evidence" value="ECO:0007669"/>
    <property type="project" value="EnsemblFungi"/>
</dbReference>
<keyword evidence="9" id="KW-1185">Reference proteome</keyword>
<evidence type="ECO:0000313" key="8">
    <source>
        <dbReference type="EMBL" id="CAG87684.2"/>
    </source>
</evidence>
<gene>
    <name evidence="8" type="ordered locus">DEHA2E03256g</name>
</gene>
<dbReference type="Proteomes" id="UP000000599">
    <property type="component" value="Chromosome E"/>
</dbReference>
<dbReference type="HOGENOM" id="CLU_029002_1_0_1"/>
<dbReference type="GO" id="GO:0035694">
    <property type="term" value="P:mitochondrial protein catabolic process"/>
    <property type="evidence" value="ECO:0007669"/>
    <property type="project" value="EnsemblFungi"/>
</dbReference>
<evidence type="ECO:0000256" key="4">
    <source>
        <dbReference type="ARBA" id="ARBA00022833"/>
    </source>
</evidence>
<evidence type="ECO:0000256" key="6">
    <source>
        <dbReference type="RuleBase" id="RU003983"/>
    </source>
</evidence>
<protein>
    <submittedName>
        <fullName evidence="8">DEHA2E03256p</fullName>
    </submittedName>
</protein>
<evidence type="ECO:0000256" key="2">
    <source>
        <dbReference type="ARBA" id="ARBA00022723"/>
    </source>
</evidence>
<dbReference type="GO" id="GO:0033108">
    <property type="term" value="P:mitochondrial respiratory chain complex assembly"/>
    <property type="evidence" value="ECO:0007669"/>
    <property type="project" value="EnsemblFungi"/>
</dbReference>
<dbReference type="EMBL" id="CR382137">
    <property type="protein sequence ID" value="CAG87684.2"/>
    <property type="molecule type" value="Genomic_DNA"/>
</dbReference>
<dbReference type="STRING" id="284592.Q6BQQ2"/>
<evidence type="ECO:0000259" key="7">
    <source>
        <dbReference type="Pfam" id="PF01435"/>
    </source>
</evidence>
<keyword evidence="1 6" id="KW-0645">Protease</keyword>
<dbReference type="Pfam" id="PF01435">
    <property type="entry name" value="Peptidase_M48"/>
    <property type="match status" value="1"/>
</dbReference>
<dbReference type="KEGG" id="dha:DEHA2E03256g"/>
<dbReference type="OMA" id="RFNCYSE"/>
<dbReference type="GO" id="GO:0046872">
    <property type="term" value="F:metal ion binding"/>
    <property type="evidence" value="ECO:0007669"/>
    <property type="project" value="UniProtKB-KW"/>
</dbReference>
<keyword evidence="2" id="KW-0479">Metal-binding</keyword>
<dbReference type="GO" id="GO:0141164">
    <property type="term" value="P:mitochondrial protein quality control"/>
    <property type="evidence" value="ECO:0007669"/>
    <property type="project" value="EnsemblFungi"/>
</dbReference>
<dbReference type="RefSeq" id="XP_459468.2">
    <property type="nucleotide sequence ID" value="XM_459468.1"/>
</dbReference>
<dbReference type="FunCoup" id="Q6BQQ2">
    <property type="interactions" value="247"/>
</dbReference>
<comment type="similarity">
    <text evidence="6">Belongs to the peptidase M48 family.</text>
</comment>
<evidence type="ECO:0000313" key="9">
    <source>
        <dbReference type="Proteomes" id="UP000000599"/>
    </source>
</evidence>
<evidence type="ECO:0000256" key="3">
    <source>
        <dbReference type="ARBA" id="ARBA00022801"/>
    </source>
</evidence>
<dbReference type="eggNOG" id="KOG2661">
    <property type="taxonomic scope" value="Eukaryota"/>
</dbReference>
<dbReference type="GO" id="GO:0034982">
    <property type="term" value="P:mitochondrial protein processing"/>
    <property type="evidence" value="ECO:0007669"/>
    <property type="project" value="TreeGrafter"/>
</dbReference>
<proteinExistence type="inferred from homology"/>
<dbReference type="PANTHER" id="PTHR22726">
    <property type="entry name" value="METALLOENDOPEPTIDASE OMA1"/>
    <property type="match status" value="1"/>
</dbReference>
<dbReference type="InterPro" id="IPR001915">
    <property type="entry name" value="Peptidase_M48"/>
</dbReference>
<evidence type="ECO:0000256" key="1">
    <source>
        <dbReference type="ARBA" id="ARBA00022670"/>
    </source>
</evidence>
<sequence>MFRQFGRQWLHTKRPIRPHISITNSIRFTKNYATYKRFGNSGSHSNFDFKKFLYNKNTIYVGISLGAFYVYNLHEAPFTGRLRFIWLPYWLETKIGDYSYKQILGEYQNQILPSSDPLYGKVTKIMNSLLTAAISNFPDQQQVEHLKSLDWAIHVIQVDPNKIPPNAFILPNGKIFIFSSILPICHNDDGLATVLSHELSHQLAHHSSEQLSKQPFYILLSAILYSITGTSSFNSLMIEGLLKMPASRDMESEADHIGCELMARSCFNVNEAVQFWLRMNDWESKLKQKYNTSGLSFQEFFSTHPNTNKRIHDIQSWLPDLEKIKENSQCYEYQFNLFNETHRNFFKR</sequence>
<dbReference type="VEuPathDB" id="FungiDB:DEHA2E03256g"/>
<evidence type="ECO:0000256" key="5">
    <source>
        <dbReference type="ARBA" id="ARBA00023049"/>
    </source>
</evidence>
<dbReference type="GO" id="GO:0004222">
    <property type="term" value="F:metalloendopeptidase activity"/>
    <property type="evidence" value="ECO:0007669"/>
    <property type="project" value="EnsemblFungi"/>
</dbReference>
<comment type="cofactor">
    <cofactor evidence="6">
        <name>Zn(2+)</name>
        <dbReference type="ChEBI" id="CHEBI:29105"/>
    </cofactor>
    <text evidence="6">Binds 1 zinc ion per subunit.</text>
</comment>
<accession>Q6BQQ2</accession>
<reference evidence="8 9" key="1">
    <citation type="journal article" date="2004" name="Nature">
        <title>Genome evolution in yeasts.</title>
        <authorList>
            <consortium name="Genolevures"/>
            <person name="Dujon B."/>
            <person name="Sherman D."/>
            <person name="Fischer G."/>
            <person name="Durrens P."/>
            <person name="Casaregola S."/>
            <person name="Lafontaine I."/>
            <person name="de Montigny J."/>
            <person name="Marck C."/>
            <person name="Neuveglise C."/>
            <person name="Talla E."/>
            <person name="Goffard N."/>
            <person name="Frangeul L."/>
            <person name="Aigle M."/>
            <person name="Anthouard V."/>
            <person name="Babour A."/>
            <person name="Barbe V."/>
            <person name="Barnay S."/>
            <person name="Blanchin S."/>
            <person name="Beckerich J.M."/>
            <person name="Beyne E."/>
            <person name="Bleykasten C."/>
            <person name="Boisrame A."/>
            <person name="Boyer J."/>
            <person name="Cattolico L."/>
            <person name="Confanioleri F."/>
            <person name="de Daruvar A."/>
            <person name="Despons L."/>
            <person name="Fabre E."/>
            <person name="Fairhead C."/>
            <person name="Ferry-Dumazet H."/>
            <person name="Groppi A."/>
            <person name="Hantraye F."/>
            <person name="Hennequin C."/>
            <person name="Jauniaux N."/>
            <person name="Joyet P."/>
            <person name="Kachouri R."/>
            <person name="Kerrest A."/>
            <person name="Koszul R."/>
            <person name="Lemaire M."/>
            <person name="Lesur I."/>
            <person name="Ma L."/>
            <person name="Muller H."/>
            <person name="Nicaud J.M."/>
            <person name="Nikolski M."/>
            <person name="Oztas S."/>
            <person name="Ozier-Kalogeropoulos O."/>
            <person name="Pellenz S."/>
            <person name="Potier S."/>
            <person name="Richard G.F."/>
            <person name="Straub M.L."/>
            <person name="Suleau A."/>
            <person name="Swennene D."/>
            <person name="Tekaia F."/>
            <person name="Wesolowski-Louvel M."/>
            <person name="Westhof E."/>
            <person name="Wirth B."/>
            <person name="Zeniou-Meyer M."/>
            <person name="Zivanovic I."/>
            <person name="Bolotin-Fukuhara M."/>
            <person name="Thierry A."/>
            <person name="Bouchier C."/>
            <person name="Caudron B."/>
            <person name="Scarpelli C."/>
            <person name="Gaillardin C."/>
            <person name="Weissenbach J."/>
            <person name="Wincker P."/>
            <person name="Souciet J.L."/>
        </authorList>
    </citation>
    <scope>NUCLEOTIDE SEQUENCE [LARGE SCALE GENOMIC DNA]</scope>
    <source>
        <strain evidence="9">ATCC 36239 / CBS 767 / BCRC 21394 / JCM 1990 / NBRC 0083 / IGC 2968</strain>
    </source>
</reference>
<keyword evidence="3 6" id="KW-0378">Hydrolase</keyword>
<dbReference type="GO" id="GO:0005743">
    <property type="term" value="C:mitochondrial inner membrane"/>
    <property type="evidence" value="ECO:0007669"/>
    <property type="project" value="EnsemblFungi"/>
</dbReference>
<feature type="domain" description="Peptidase M48" evidence="7">
    <location>
        <begin position="148"/>
        <end position="317"/>
    </location>
</feature>
<dbReference type="GeneID" id="2902349"/>
<keyword evidence="4 6" id="KW-0862">Zinc</keyword>
<name>Q6BQQ2_DEBHA</name>
<dbReference type="PANTHER" id="PTHR22726:SF1">
    <property type="entry name" value="METALLOENDOPEPTIDASE OMA1, MITOCHONDRIAL"/>
    <property type="match status" value="1"/>
</dbReference>
<keyword evidence="5 6" id="KW-0482">Metalloprotease</keyword>
<dbReference type="CDD" id="cd07331">
    <property type="entry name" value="M48C_Oma1_like"/>
    <property type="match status" value="1"/>
</dbReference>
<dbReference type="InParanoid" id="Q6BQQ2"/>
<dbReference type="OrthoDB" id="7464992at2759"/>